<dbReference type="EMBL" id="BARS01026308">
    <property type="protein sequence ID" value="GAG00065.1"/>
    <property type="molecule type" value="Genomic_DNA"/>
</dbReference>
<organism evidence="1">
    <name type="scientific">marine sediment metagenome</name>
    <dbReference type="NCBI Taxonomy" id="412755"/>
    <lineage>
        <taxon>unclassified sequences</taxon>
        <taxon>metagenomes</taxon>
        <taxon>ecological metagenomes</taxon>
    </lineage>
</organism>
<dbReference type="AlphaFoldDB" id="X0U3F3"/>
<comment type="caution">
    <text evidence="1">The sequence shown here is derived from an EMBL/GenBank/DDBJ whole genome shotgun (WGS) entry which is preliminary data.</text>
</comment>
<protein>
    <submittedName>
        <fullName evidence="1">Uncharacterized protein</fullName>
    </submittedName>
</protein>
<accession>X0U3F3</accession>
<name>X0U3F3_9ZZZZ</name>
<feature type="non-terminal residue" evidence="1">
    <location>
        <position position="61"/>
    </location>
</feature>
<gene>
    <name evidence="1" type="ORF">S01H1_41473</name>
</gene>
<evidence type="ECO:0000313" key="1">
    <source>
        <dbReference type="EMBL" id="GAG00065.1"/>
    </source>
</evidence>
<proteinExistence type="predicted"/>
<reference evidence="1" key="1">
    <citation type="journal article" date="2014" name="Front. Microbiol.">
        <title>High frequency of phylogenetically diverse reductive dehalogenase-homologous genes in deep subseafloor sedimentary metagenomes.</title>
        <authorList>
            <person name="Kawai M."/>
            <person name="Futagami T."/>
            <person name="Toyoda A."/>
            <person name="Takaki Y."/>
            <person name="Nishi S."/>
            <person name="Hori S."/>
            <person name="Arai W."/>
            <person name="Tsubouchi T."/>
            <person name="Morono Y."/>
            <person name="Uchiyama I."/>
            <person name="Ito T."/>
            <person name="Fujiyama A."/>
            <person name="Inagaki F."/>
            <person name="Takami H."/>
        </authorList>
    </citation>
    <scope>NUCLEOTIDE SEQUENCE</scope>
    <source>
        <strain evidence="1">Expedition CK06-06</strain>
    </source>
</reference>
<sequence length="61" mass="7230">MRCRTPGILIVTKLKWGKRARKIPRPKRITVLFMVFKYNSFFSMPCSILLDKERDMEAPTI</sequence>